<dbReference type="Pfam" id="PF05049">
    <property type="entry name" value="IIGP"/>
    <property type="match status" value="1"/>
</dbReference>
<dbReference type="PANTHER" id="PTHR32341">
    <property type="entry name" value="INTERFERON-INDUCIBLE GTPASE"/>
    <property type="match status" value="1"/>
</dbReference>
<accession>A0A8C4SCB3</accession>
<dbReference type="Gene3D" id="3.40.50.300">
    <property type="entry name" value="P-loop containing nucleotide triphosphate hydrolases"/>
    <property type="match status" value="1"/>
</dbReference>
<feature type="transmembrane region" description="Helical" evidence="5">
    <location>
        <begin position="256"/>
        <end position="289"/>
    </location>
</feature>
<dbReference type="FunFam" id="3.40.50.300:FF:000541">
    <property type="entry name" value="Immunity related GTPase M"/>
    <property type="match status" value="1"/>
</dbReference>
<name>A0A8C4SCB3_ERPCA</name>
<dbReference type="GeneTree" id="ENSGT00950000183007"/>
<evidence type="ECO:0000313" key="8">
    <source>
        <dbReference type="Proteomes" id="UP000694620"/>
    </source>
</evidence>
<dbReference type="GO" id="GO:0005525">
    <property type="term" value="F:GTP binding"/>
    <property type="evidence" value="ECO:0007669"/>
    <property type="project" value="UniProtKB-KW"/>
</dbReference>
<evidence type="ECO:0000256" key="3">
    <source>
        <dbReference type="ARBA" id="ARBA00022801"/>
    </source>
</evidence>
<gene>
    <name evidence="7" type="primary">LOC114662296</name>
</gene>
<evidence type="ECO:0000256" key="2">
    <source>
        <dbReference type="ARBA" id="ARBA00022741"/>
    </source>
</evidence>
<reference evidence="7" key="3">
    <citation type="submission" date="2025-09" db="UniProtKB">
        <authorList>
            <consortium name="Ensembl"/>
        </authorList>
    </citation>
    <scope>IDENTIFICATION</scope>
</reference>
<keyword evidence="4" id="KW-0342">GTP-binding</keyword>
<dbReference type="InterPro" id="IPR051515">
    <property type="entry name" value="IRG"/>
</dbReference>
<dbReference type="AlphaFoldDB" id="A0A8C4SCB3"/>
<keyword evidence="5" id="KW-0812">Transmembrane</keyword>
<sequence length="400" mass="44562">ALDLSHTNDYEEETNTLASVYNESGFEAVIPLFKEKFDNLGTEPLNIAVTGESGTGKSAFINAMRGLRPGEPGAAKEGLTEQTKNPTPYQHPDLPSVCLWDLPGMGTGNFPCHKYLEKVNFKKYDFFILITGNRFKENDARLAREIKKMGKEFYFVRSRIDIEEYSLRLSGRLCHIKDELDKIRRYCIESLVENQVDSPRVFLVSSKYLHGYDFLEFCEVLESELPEKKKHVFVLSLPNLTQSVVKKKKKILSAKIILAATVAAGAGAIPIPGLSFACDVSIIVSALLYIRRSFGLTEESLERLACKVNLPVEELKEVVVSPLVFDITPVTVTKYLSKSVAGVAMLSDELLHLIPIIGSVLGASVSFTASYWMLSKALDEFAESAEKVVMKVFQCNKELP</sequence>
<evidence type="ECO:0000256" key="4">
    <source>
        <dbReference type="ARBA" id="ARBA00023134"/>
    </source>
</evidence>
<keyword evidence="5" id="KW-1133">Transmembrane helix</keyword>
<dbReference type="GO" id="GO:0003924">
    <property type="term" value="F:GTPase activity"/>
    <property type="evidence" value="ECO:0007669"/>
    <property type="project" value="TreeGrafter"/>
</dbReference>
<feature type="transmembrane region" description="Helical" evidence="5">
    <location>
        <begin position="353"/>
        <end position="374"/>
    </location>
</feature>
<keyword evidence="3" id="KW-0378">Hydrolase</keyword>
<dbReference type="InterPro" id="IPR007743">
    <property type="entry name" value="Immunity-related_GTPase-like"/>
</dbReference>
<reference evidence="7" key="1">
    <citation type="submission" date="2021-06" db="EMBL/GenBank/DDBJ databases">
        <authorList>
            <consortium name="Wellcome Sanger Institute Data Sharing"/>
        </authorList>
    </citation>
    <scope>NUCLEOTIDE SEQUENCE [LARGE SCALE GENOMIC DNA]</scope>
</reference>
<keyword evidence="2" id="KW-0547">Nucleotide-binding</keyword>
<comment type="similarity">
    <text evidence="1">Belongs to the TRAFAC class dynamin-like GTPase superfamily. IRG family.</text>
</comment>
<dbReference type="PROSITE" id="PS51716">
    <property type="entry name" value="G_IRG"/>
    <property type="match status" value="1"/>
</dbReference>
<keyword evidence="5" id="KW-0472">Membrane</keyword>
<dbReference type="PANTHER" id="PTHR32341:SF17">
    <property type="entry name" value="IRG-TYPE G DOMAIN-CONTAINING PROTEIN"/>
    <property type="match status" value="1"/>
</dbReference>
<dbReference type="InterPro" id="IPR027417">
    <property type="entry name" value="P-loop_NTPase"/>
</dbReference>
<evidence type="ECO:0000259" key="6">
    <source>
        <dbReference type="PROSITE" id="PS51716"/>
    </source>
</evidence>
<feature type="domain" description="IRG-type G" evidence="6">
    <location>
        <begin position="43"/>
        <end position="224"/>
    </location>
</feature>
<protein>
    <submittedName>
        <fullName evidence="7">Interferon-inducible GTPase 5-like</fullName>
    </submittedName>
</protein>
<dbReference type="Proteomes" id="UP000694620">
    <property type="component" value="Chromosome 12"/>
</dbReference>
<dbReference type="GO" id="GO:0016020">
    <property type="term" value="C:membrane"/>
    <property type="evidence" value="ECO:0007669"/>
    <property type="project" value="InterPro"/>
</dbReference>
<dbReference type="SUPFAM" id="SSF52540">
    <property type="entry name" value="P-loop containing nucleoside triphosphate hydrolases"/>
    <property type="match status" value="1"/>
</dbReference>
<proteinExistence type="inferred from homology"/>
<keyword evidence="8" id="KW-1185">Reference proteome</keyword>
<dbReference type="Ensembl" id="ENSECRT00000014899.1">
    <property type="protein sequence ID" value="ENSECRP00000014640.1"/>
    <property type="gene ID" value="ENSECRG00000009769.1"/>
</dbReference>
<evidence type="ECO:0000256" key="5">
    <source>
        <dbReference type="SAM" id="Phobius"/>
    </source>
</evidence>
<evidence type="ECO:0000256" key="1">
    <source>
        <dbReference type="ARBA" id="ARBA00005429"/>
    </source>
</evidence>
<dbReference type="InterPro" id="IPR030385">
    <property type="entry name" value="G_IRG_dom"/>
</dbReference>
<evidence type="ECO:0000313" key="7">
    <source>
        <dbReference type="Ensembl" id="ENSECRP00000014640.1"/>
    </source>
</evidence>
<reference evidence="7" key="2">
    <citation type="submission" date="2025-08" db="UniProtKB">
        <authorList>
            <consortium name="Ensembl"/>
        </authorList>
    </citation>
    <scope>IDENTIFICATION</scope>
</reference>
<organism evidence="7 8">
    <name type="scientific">Erpetoichthys calabaricus</name>
    <name type="common">Rope fish</name>
    <name type="synonym">Calamoichthys calabaricus</name>
    <dbReference type="NCBI Taxonomy" id="27687"/>
    <lineage>
        <taxon>Eukaryota</taxon>
        <taxon>Metazoa</taxon>
        <taxon>Chordata</taxon>
        <taxon>Craniata</taxon>
        <taxon>Vertebrata</taxon>
        <taxon>Euteleostomi</taxon>
        <taxon>Actinopterygii</taxon>
        <taxon>Polypteriformes</taxon>
        <taxon>Polypteridae</taxon>
        <taxon>Erpetoichthys</taxon>
    </lineage>
</organism>